<protein>
    <submittedName>
        <fullName evidence="2">Methyltransferase domain-containing protein</fullName>
    </submittedName>
</protein>
<accession>A0A6B3NDW9</accession>
<evidence type="ECO:0000259" key="1">
    <source>
        <dbReference type="Pfam" id="PF08484"/>
    </source>
</evidence>
<dbReference type="Gene3D" id="3.40.50.720">
    <property type="entry name" value="NAD(P)-binding Rossmann-like Domain"/>
    <property type="match status" value="1"/>
</dbReference>
<dbReference type="GO" id="GO:0032259">
    <property type="term" value="P:methylation"/>
    <property type="evidence" value="ECO:0007669"/>
    <property type="project" value="UniProtKB-KW"/>
</dbReference>
<dbReference type="AlphaFoldDB" id="A0A6B3NDW9"/>
<dbReference type="Pfam" id="PF08484">
    <property type="entry name" value="Methyltransf_14"/>
    <property type="match status" value="1"/>
</dbReference>
<reference evidence="2" key="1">
    <citation type="submission" date="2019-11" db="EMBL/GenBank/DDBJ databases">
        <title>Genomic insights into an expanded diversity of filamentous marine cyanobacteria reveals the extraordinary biosynthetic potential of Moorea and Okeania.</title>
        <authorList>
            <person name="Ferreira Leao T."/>
            <person name="Wang M."/>
            <person name="Moss N."/>
            <person name="Da Silva R."/>
            <person name="Sanders J."/>
            <person name="Nurk S."/>
            <person name="Gurevich A."/>
            <person name="Humphrey G."/>
            <person name="Reher R."/>
            <person name="Zhu Q."/>
            <person name="Belda-Ferre P."/>
            <person name="Glukhov E."/>
            <person name="Rex R."/>
            <person name="Dorrestein P.C."/>
            <person name="Knight R."/>
            <person name="Pevzner P."/>
            <person name="Gerwick W.H."/>
            <person name="Gerwick L."/>
        </authorList>
    </citation>
    <scope>NUCLEOTIDE SEQUENCE</scope>
    <source>
        <strain evidence="2">SIO1C4</strain>
    </source>
</reference>
<organism evidence="2">
    <name type="scientific">Symploca sp. SIO1C4</name>
    <dbReference type="NCBI Taxonomy" id="2607765"/>
    <lineage>
        <taxon>Bacteria</taxon>
        <taxon>Bacillati</taxon>
        <taxon>Cyanobacteriota</taxon>
        <taxon>Cyanophyceae</taxon>
        <taxon>Coleofasciculales</taxon>
        <taxon>Coleofasciculaceae</taxon>
        <taxon>Symploca</taxon>
    </lineage>
</organism>
<dbReference type="PANTHER" id="PTHR43861:SF6">
    <property type="entry name" value="METHYLTRANSFERASE TYPE 11"/>
    <property type="match status" value="1"/>
</dbReference>
<sequence length="409" mass="46536">MKGQSLLENPSQEASRNLTEHICPNCGHQGLSLFYEVRKVPVHSCLMMSNEKEALDFPCGDVVLGFCDHCGFITNVEFDSKWSAYAPNYEDQQSFSPTFNQFALDLANRLIEKYDLHNKDIVEIGCSKGDFLLLLCELGNNRGVGIDPSAVPGRVNSEAAERVTFIQDYYSQKHAEYVGDFICCRHTLEHIKPTAEFIHTVRRSIGDRTNVAFFLEIPDTVRVLKDLAFEDIYYEHCSYFTPGSLARLFRSCGFEVTDLYRAYGEQYLLIEAVPTTTTSEQIFPLEESLEEVAQDVKHFASNIGNKLQNWKQHLEQMQAQGKRIVVWGSGSKCVAFLTTLDTIDKIQYVVDINPHRHGKFIPGVGKEIKSPEFLKEYKPDQVIVMNPIYRNEIQEMLLKMGVTTEVISL</sequence>
<dbReference type="PANTHER" id="PTHR43861">
    <property type="entry name" value="TRANS-ACONITATE 2-METHYLTRANSFERASE-RELATED"/>
    <property type="match status" value="1"/>
</dbReference>
<comment type="caution">
    <text evidence="2">The sequence shown here is derived from an EMBL/GenBank/DDBJ whole genome shotgun (WGS) entry which is preliminary data.</text>
</comment>
<dbReference type="Gene3D" id="3.40.50.150">
    <property type="entry name" value="Vaccinia Virus protein VP39"/>
    <property type="match status" value="1"/>
</dbReference>
<name>A0A6B3NDW9_9CYAN</name>
<dbReference type="EMBL" id="JAAHFQ010000198">
    <property type="protein sequence ID" value="NER28324.1"/>
    <property type="molecule type" value="Genomic_DNA"/>
</dbReference>
<dbReference type="InterPro" id="IPR013691">
    <property type="entry name" value="MeTrfase_14"/>
</dbReference>
<evidence type="ECO:0000313" key="2">
    <source>
        <dbReference type="EMBL" id="NER28324.1"/>
    </source>
</evidence>
<proteinExistence type="predicted"/>
<dbReference type="InterPro" id="IPR029063">
    <property type="entry name" value="SAM-dependent_MTases_sf"/>
</dbReference>
<keyword evidence="2" id="KW-0489">Methyltransferase</keyword>
<dbReference type="GO" id="GO:0008168">
    <property type="term" value="F:methyltransferase activity"/>
    <property type="evidence" value="ECO:0007669"/>
    <property type="project" value="UniProtKB-KW"/>
</dbReference>
<gene>
    <name evidence="2" type="ORF">F6J89_11980</name>
</gene>
<keyword evidence="2" id="KW-0808">Transferase</keyword>
<dbReference type="Pfam" id="PF13489">
    <property type="entry name" value="Methyltransf_23"/>
    <property type="match status" value="1"/>
</dbReference>
<dbReference type="SUPFAM" id="SSF53335">
    <property type="entry name" value="S-adenosyl-L-methionine-dependent methyltransferases"/>
    <property type="match status" value="1"/>
</dbReference>
<feature type="domain" description="C-methyltransferase" evidence="1">
    <location>
        <begin position="294"/>
        <end position="396"/>
    </location>
</feature>